<evidence type="ECO:0000313" key="2">
    <source>
        <dbReference type="Proteomes" id="UP001420932"/>
    </source>
</evidence>
<gene>
    <name evidence="1" type="ORF">Syun_019560</name>
</gene>
<dbReference type="PANTHER" id="PTHR33593">
    <property type="entry name" value="DUF1442 FAMILY PROTEIN"/>
    <property type="match status" value="1"/>
</dbReference>
<dbReference type="AlphaFoldDB" id="A0AAP0NWT0"/>
<protein>
    <submittedName>
        <fullName evidence="1">Uncharacterized protein</fullName>
    </submittedName>
</protein>
<dbReference type="SUPFAM" id="SSF53335">
    <property type="entry name" value="S-adenosyl-L-methionine-dependent methyltransferases"/>
    <property type="match status" value="1"/>
</dbReference>
<proteinExistence type="predicted"/>
<dbReference type="Proteomes" id="UP001420932">
    <property type="component" value="Unassembled WGS sequence"/>
</dbReference>
<dbReference type="Gene3D" id="3.40.50.150">
    <property type="entry name" value="Vaccinia Virus protein VP39"/>
    <property type="match status" value="1"/>
</dbReference>
<dbReference type="InterPro" id="IPR029063">
    <property type="entry name" value="SAM-dependent_MTases_sf"/>
</dbReference>
<dbReference type="PANTHER" id="PTHR33593:SF1">
    <property type="entry name" value="DUF1442 FAMILY PROTEIN"/>
    <property type="match status" value="1"/>
</dbReference>
<keyword evidence="2" id="KW-1185">Reference proteome</keyword>
<comment type="caution">
    <text evidence="1">The sequence shown here is derived from an EMBL/GenBank/DDBJ whole genome shotgun (WGS) entry which is preliminary data.</text>
</comment>
<dbReference type="EMBL" id="JBBNAF010000008">
    <property type="protein sequence ID" value="KAK9121943.1"/>
    <property type="molecule type" value="Genomic_DNA"/>
</dbReference>
<sequence length="263" mass="28364">MGGWSPNSATNAYLETVKLDEFAQNGNLGFGFLDVLCGSQEMNQDSSSVKPEPESSEFISALAAGMNAQLIVEVSSDVSPSTIALAAAARQTGGRVICILPEDKTQNQSKKVIKESGLKDVVEFKVGDPVEMLSHYENIDFSLIDCNTDDYSRLLKAVDVNPRKSVVVANNLEGENKGLGGQVKGLKDKTLVRSTKNPIGKGMEVTMIGAKDQFKRDWDGGGGGGTPPMEIRGRVKKTGKSKWIVKIDEESGEEHIFRVPNSL</sequence>
<name>A0AAP0NWT0_9MAGN</name>
<dbReference type="InterPro" id="IPR009902">
    <property type="entry name" value="DUF1442"/>
</dbReference>
<dbReference type="Pfam" id="PF07279">
    <property type="entry name" value="DUF1442"/>
    <property type="match status" value="1"/>
</dbReference>
<reference evidence="1 2" key="1">
    <citation type="submission" date="2024-01" db="EMBL/GenBank/DDBJ databases">
        <title>Genome assemblies of Stephania.</title>
        <authorList>
            <person name="Yang L."/>
        </authorList>
    </citation>
    <scope>NUCLEOTIDE SEQUENCE [LARGE SCALE GENOMIC DNA]</scope>
    <source>
        <strain evidence="1">YNDBR</strain>
        <tissue evidence="1">Leaf</tissue>
    </source>
</reference>
<organism evidence="1 2">
    <name type="scientific">Stephania yunnanensis</name>
    <dbReference type="NCBI Taxonomy" id="152371"/>
    <lineage>
        <taxon>Eukaryota</taxon>
        <taxon>Viridiplantae</taxon>
        <taxon>Streptophyta</taxon>
        <taxon>Embryophyta</taxon>
        <taxon>Tracheophyta</taxon>
        <taxon>Spermatophyta</taxon>
        <taxon>Magnoliopsida</taxon>
        <taxon>Ranunculales</taxon>
        <taxon>Menispermaceae</taxon>
        <taxon>Menispermoideae</taxon>
        <taxon>Cissampelideae</taxon>
        <taxon>Stephania</taxon>
    </lineage>
</organism>
<evidence type="ECO:0000313" key="1">
    <source>
        <dbReference type="EMBL" id="KAK9121943.1"/>
    </source>
</evidence>
<accession>A0AAP0NWT0</accession>